<protein>
    <recommendedName>
        <fullName evidence="2">DUF3221 domain-containing protein</fullName>
    </recommendedName>
</protein>
<gene>
    <name evidence="1" type="ORF">BBD41_09620</name>
</gene>
<sequence length="115" mass="13400">MKKYKWIMIICCFIVLLLSACKNFDSRYQQLQGGVKEIDHKNNKILVIAGLEEEDIKKDTQVVIESMDYTEVYWVSNIDPSNFTVGEKIIVYYETAETSYPGKITSKKYEKLVEN</sequence>
<dbReference type="InterPro" id="IPR021598">
    <property type="entry name" value="DUF3221"/>
</dbReference>
<dbReference type="KEGG" id="pib:BBD41_09620"/>
<reference evidence="1" key="1">
    <citation type="submission" date="2016-08" db="EMBL/GenBank/DDBJ databases">
        <title>Complete Genome Seqeunce of Paenibacillus sp. nov. IHBB 9852 from high altitute lake of Indian trans-Himalayas.</title>
        <authorList>
            <person name="Kiran S."/>
            <person name="Swarnkar M.K."/>
            <person name="Rana A."/>
            <person name="Tewari R."/>
            <person name="Gulati A."/>
        </authorList>
    </citation>
    <scope>NUCLEOTIDE SEQUENCE [LARGE SCALE GENOMIC DNA]</scope>
    <source>
        <strain evidence="1">IHBB 9852</strain>
    </source>
</reference>
<proteinExistence type="predicted"/>
<accession>A0A1B2DYP8</accession>
<name>A0A1B2DYP8_9BACL</name>
<evidence type="ECO:0000313" key="1">
    <source>
        <dbReference type="EMBL" id="ANY72823.1"/>
    </source>
</evidence>
<dbReference type="AlphaFoldDB" id="A0A1B2DYP8"/>
<evidence type="ECO:0008006" key="2">
    <source>
        <dbReference type="Google" id="ProtNLM"/>
    </source>
</evidence>
<dbReference type="PROSITE" id="PS51257">
    <property type="entry name" value="PROKAR_LIPOPROTEIN"/>
    <property type="match status" value="1"/>
</dbReference>
<dbReference type="RefSeq" id="WP_099477444.1">
    <property type="nucleotide sequence ID" value="NZ_CP016809.1"/>
</dbReference>
<dbReference type="EMBL" id="CP016809">
    <property type="protein sequence ID" value="ANY72823.1"/>
    <property type="molecule type" value="Genomic_DNA"/>
</dbReference>
<organism evidence="1">
    <name type="scientific">Paenibacillus ihbetae</name>
    <dbReference type="NCBI Taxonomy" id="1870820"/>
    <lineage>
        <taxon>Bacteria</taxon>
        <taxon>Bacillati</taxon>
        <taxon>Bacillota</taxon>
        <taxon>Bacilli</taxon>
        <taxon>Bacillales</taxon>
        <taxon>Paenibacillaceae</taxon>
        <taxon>Paenibacillus</taxon>
    </lineage>
</organism>
<dbReference type="Pfam" id="PF11518">
    <property type="entry name" value="DUF3221"/>
    <property type="match status" value="1"/>
</dbReference>